<dbReference type="Gene3D" id="1.10.10.10">
    <property type="entry name" value="Winged helix-like DNA-binding domain superfamily/Winged helix DNA-binding domain"/>
    <property type="match status" value="1"/>
</dbReference>
<proteinExistence type="predicted"/>
<evidence type="ECO:0000313" key="1">
    <source>
        <dbReference type="EMBL" id="AGR42194.1"/>
    </source>
</evidence>
<protein>
    <recommendedName>
        <fullName evidence="3">HTH rpiR-type domain-containing protein</fullName>
    </recommendedName>
</protein>
<dbReference type="PATRIC" id="fig|1276221.3.peg.489"/>
<keyword evidence="2" id="KW-1185">Reference proteome</keyword>
<dbReference type="STRING" id="1276221.SDIMI_v3c04900"/>
<sequence length="250" mass="29634">MKSIYTRIDNLGKENRNTVFKIISKKILDDFSNGIFLSQEDLAFSCHCSKATITSFSKAALVSGYRELQIRLKIEFENNFILKVSNNTMNEKQVLFDEKNKILNKWIDEVGTSLCKFFKELKNNKIFIFSSYQTEYSTIFLEDVLLKNNIDNKFIKIERDILSITNIDINQNNFLFIFSGRDNNILKKVFEHVIKYTNNIAIIASLNWKDYLSGNKNNVYYFDNENFEKTFIDRNFELIHLWKYIDFLMN</sequence>
<accession>S5LWR1</accession>
<dbReference type="InParanoid" id="S5LWR1"/>
<evidence type="ECO:0000313" key="2">
    <source>
        <dbReference type="Proteomes" id="UP000014983"/>
    </source>
</evidence>
<dbReference type="eggNOG" id="COG1737">
    <property type="taxonomic scope" value="Bacteria"/>
</dbReference>
<dbReference type="HOGENOM" id="CLU_096776_0_0_14"/>
<dbReference type="EMBL" id="CP005076">
    <property type="protein sequence ID" value="AGR42194.1"/>
    <property type="molecule type" value="Genomic_DNA"/>
</dbReference>
<gene>
    <name evidence="1" type="ORF">SDIMI_v3c04900</name>
</gene>
<dbReference type="SUPFAM" id="SSF46689">
    <property type="entry name" value="Homeodomain-like"/>
    <property type="match status" value="1"/>
</dbReference>
<name>S5LWR1_9MOLU</name>
<reference evidence="1 2" key="1">
    <citation type="journal article" date="2013" name="Genome Biol. Evol.">
        <title>Comparison of metabolic capacities and inference of gene content evolution in mosquito-associated Spiroplasma diminutum and S. taiwanense.</title>
        <authorList>
            <person name="Lo W.S."/>
            <person name="Ku C."/>
            <person name="Chen L.L."/>
            <person name="Chang T.H."/>
            <person name="Kuo C.H."/>
        </authorList>
    </citation>
    <scope>NUCLEOTIDE SEQUENCE [LARGE SCALE GENOMIC DNA]</scope>
    <source>
        <strain evidence="1">CUAS-1</strain>
    </source>
</reference>
<dbReference type="Proteomes" id="UP000014983">
    <property type="component" value="Chromosome"/>
</dbReference>
<organism evidence="1 2">
    <name type="scientific">Spiroplasma diminutum CUAS-1</name>
    <dbReference type="NCBI Taxonomy" id="1276221"/>
    <lineage>
        <taxon>Bacteria</taxon>
        <taxon>Bacillati</taxon>
        <taxon>Mycoplasmatota</taxon>
        <taxon>Mollicutes</taxon>
        <taxon>Entomoplasmatales</taxon>
        <taxon>Spiroplasmataceae</taxon>
        <taxon>Spiroplasma</taxon>
    </lineage>
</organism>
<evidence type="ECO:0008006" key="3">
    <source>
        <dbReference type="Google" id="ProtNLM"/>
    </source>
</evidence>
<dbReference type="KEGG" id="sdi:SDIMI_v3c04900"/>
<dbReference type="RefSeq" id="WP_020836426.1">
    <property type="nucleotide sequence ID" value="NC_021833.1"/>
</dbReference>
<dbReference type="AlphaFoldDB" id="S5LWR1"/>
<dbReference type="InterPro" id="IPR036388">
    <property type="entry name" value="WH-like_DNA-bd_sf"/>
</dbReference>
<dbReference type="InterPro" id="IPR009057">
    <property type="entry name" value="Homeodomain-like_sf"/>
</dbReference>
<dbReference type="OrthoDB" id="388934at2"/>